<accession>A0A177KNT5</accession>
<dbReference type="SUPFAM" id="SSF46785">
    <property type="entry name" value="Winged helix' DNA-binding domain"/>
    <property type="match status" value="1"/>
</dbReference>
<dbReference type="InterPro" id="IPR000835">
    <property type="entry name" value="HTH_MarR-typ"/>
</dbReference>
<comment type="caution">
    <text evidence="5">The sequence shown here is derived from an EMBL/GenBank/DDBJ whole genome shotgun (WGS) entry which is preliminary data.</text>
</comment>
<dbReference type="GO" id="GO:0003677">
    <property type="term" value="F:DNA binding"/>
    <property type="evidence" value="ECO:0007669"/>
    <property type="project" value="UniProtKB-KW"/>
</dbReference>
<dbReference type="InterPro" id="IPR036390">
    <property type="entry name" value="WH_DNA-bd_sf"/>
</dbReference>
<name>A0A177KNT5_9BACI</name>
<evidence type="ECO:0000313" key="6">
    <source>
        <dbReference type="Proteomes" id="UP000077271"/>
    </source>
</evidence>
<dbReference type="GO" id="GO:0003700">
    <property type="term" value="F:DNA-binding transcription factor activity"/>
    <property type="evidence" value="ECO:0007669"/>
    <property type="project" value="InterPro"/>
</dbReference>
<keyword evidence="3" id="KW-0804">Transcription</keyword>
<evidence type="ECO:0000256" key="2">
    <source>
        <dbReference type="ARBA" id="ARBA00023125"/>
    </source>
</evidence>
<keyword evidence="2" id="KW-0238">DNA-binding</keyword>
<keyword evidence="1" id="KW-0805">Transcription regulation</keyword>
<dbReference type="SMART" id="SM00347">
    <property type="entry name" value="HTH_MARR"/>
    <property type="match status" value="1"/>
</dbReference>
<dbReference type="PANTHER" id="PTHR33164:SF56">
    <property type="entry name" value="HTH-TYPE TRANSCRIPTIONAL REGULATOR MHQR"/>
    <property type="match status" value="1"/>
</dbReference>
<dbReference type="InterPro" id="IPR039422">
    <property type="entry name" value="MarR/SlyA-like"/>
</dbReference>
<dbReference type="PANTHER" id="PTHR33164">
    <property type="entry name" value="TRANSCRIPTIONAL REGULATOR, MARR FAMILY"/>
    <property type="match status" value="1"/>
</dbReference>
<evidence type="ECO:0000256" key="1">
    <source>
        <dbReference type="ARBA" id="ARBA00023015"/>
    </source>
</evidence>
<dbReference type="InterPro" id="IPR036388">
    <property type="entry name" value="WH-like_DNA-bd_sf"/>
</dbReference>
<dbReference type="EMBL" id="LQWZ01000030">
    <property type="protein sequence ID" value="OAH55022.1"/>
    <property type="molecule type" value="Genomic_DNA"/>
</dbReference>
<evidence type="ECO:0000256" key="3">
    <source>
        <dbReference type="ARBA" id="ARBA00023163"/>
    </source>
</evidence>
<evidence type="ECO:0000259" key="4">
    <source>
        <dbReference type="PROSITE" id="PS50995"/>
    </source>
</evidence>
<dbReference type="Gene3D" id="1.10.10.10">
    <property type="entry name" value="Winged helix-like DNA-binding domain superfamily/Winged helix DNA-binding domain"/>
    <property type="match status" value="1"/>
</dbReference>
<dbReference type="GO" id="GO:0006950">
    <property type="term" value="P:response to stress"/>
    <property type="evidence" value="ECO:0007669"/>
    <property type="project" value="TreeGrafter"/>
</dbReference>
<dbReference type="AlphaFoldDB" id="A0A177KNT5"/>
<dbReference type="PRINTS" id="PR00598">
    <property type="entry name" value="HTHMARR"/>
</dbReference>
<dbReference type="PROSITE" id="PS50995">
    <property type="entry name" value="HTH_MARR_2"/>
    <property type="match status" value="1"/>
</dbReference>
<feature type="domain" description="HTH marR-type" evidence="4">
    <location>
        <begin position="13"/>
        <end position="145"/>
    </location>
</feature>
<proteinExistence type="predicted"/>
<organism evidence="5 6">
    <name type="scientific">Domibacillus aminovorans</name>
    <dbReference type="NCBI Taxonomy" id="29332"/>
    <lineage>
        <taxon>Bacteria</taxon>
        <taxon>Bacillati</taxon>
        <taxon>Bacillota</taxon>
        <taxon>Bacilli</taxon>
        <taxon>Bacillales</taxon>
        <taxon>Bacillaceae</taxon>
        <taxon>Domibacillus</taxon>
    </lineage>
</organism>
<dbReference type="Pfam" id="PF01047">
    <property type="entry name" value="MarR"/>
    <property type="match status" value="1"/>
</dbReference>
<dbReference type="OrthoDB" id="9799747at2"/>
<reference evidence="5 6" key="1">
    <citation type="submission" date="2016-01" db="EMBL/GenBank/DDBJ databases">
        <title>Investigation of taxonomic status of Bacillus aminovorans.</title>
        <authorList>
            <person name="Verma A."/>
            <person name="Pal Y."/>
            <person name="Krishnamurthi S."/>
        </authorList>
    </citation>
    <scope>NUCLEOTIDE SEQUENCE [LARGE SCALE GENOMIC DNA]</scope>
    <source>
        <strain evidence="5 6">DSM 4337</strain>
    </source>
</reference>
<evidence type="ECO:0000313" key="5">
    <source>
        <dbReference type="EMBL" id="OAH55022.1"/>
    </source>
</evidence>
<sequence length="150" mass="17653">MNRLNQDLDEELALKLFIVLTRANHSVEEKIKEDIRNHGLNPTEFAVLEFLFHKGDQPMQQIGKRILLKSGSTTYVIDKLEEKRLLCRKHCSEDRRVIYVEITDEGKQLIEDIFPKHKKTIQKIFEELNKDEKQTMISLLKKLGLPLQNQ</sequence>
<dbReference type="Proteomes" id="UP000077271">
    <property type="component" value="Unassembled WGS sequence"/>
</dbReference>
<protein>
    <submittedName>
        <fullName evidence="5">Transcriptional regulator</fullName>
    </submittedName>
</protein>
<gene>
    <name evidence="5" type="ORF">AWH48_20375</name>
</gene>
<dbReference type="RefSeq" id="WP_018395727.1">
    <property type="nucleotide sequence ID" value="NZ_LQWZ01000030.1"/>
</dbReference>